<keyword evidence="4 6" id="KW-1133">Transmembrane helix</keyword>
<feature type="transmembrane region" description="Helical" evidence="6">
    <location>
        <begin position="58"/>
        <end position="76"/>
    </location>
</feature>
<keyword evidence="9" id="KW-1185">Reference proteome</keyword>
<gene>
    <name evidence="8" type="ORF">BJI46_11010</name>
</gene>
<keyword evidence="3" id="KW-0862">Zinc</keyword>
<dbReference type="GO" id="GO:0005886">
    <property type="term" value="C:plasma membrane"/>
    <property type="evidence" value="ECO:0007669"/>
    <property type="project" value="TreeGrafter"/>
</dbReference>
<dbReference type="PANTHER" id="PTHR11562:SF17">
    <property type="entry name" value="RE54080P-RELATED"/>
    <property type="match status" value="1"/>
</dbReference>
<dbReference type="PANTHER" id="PTHR11562">
    <property type="entry name" value="CATION EFFLUX PROTEIN/ ZINC TRANSPORTER"/>
    <property type="match status" value="1"/>
</dbReference>
<comment type="subcellular location">
    <subcellularLocation>
        <location evidence="1">Membrane</location>
        <topology evidence="1">Multi-pass membrane protein</topology>
    </subcellularLocation>
</comment>
<dbReference type="InterPro" id="IPR058533">
    <property type="entry name" value="Cation_efflux_TM"/>
</dbReference>
<evidence type="ECO:0000313" key="9">
    <source>
        <dbReference type="Proteomes" id="UP000185895"/>
    </source>
</evidence>
<dbReference type="RefSeq" id="WP_070069504.1">
    <property type="nucleotide sequence ID" value="NZ_MKKK01000014.1"/>
</dbReference>
<feature type="transmembrane region" description="Helical" evidence="6">
    <location>
        <begin position="19"/>
        <end position="38"/>
    </location>
</feature>
<feature type="transmembrane region" description="Helical" evidence="6">
    <location>
        <begin position="174"/>
        <end position="196"/>
    </location>
</feature>
<dbReference type="Pfam" id="PF01545">
    <property type="entry name" value="Cation_efflux"/>
    <property type="match status" value="1"/>
</dbReference>
<keyword evidence="5 6" id="KW-0472">Membrane</keyword>
<feature type="transmembrane region" description="Helical" evidence="6">
    <location>
        <begin position="83"/>
        <end position="104"/>
    </location>
</feature>
<proteinExistence type="predicted"/>
<dbReference type="SUPFAM" id="SSF161111">
    <property type="entry name" value="Cation efflux protein transmembrane domain-like"/>
    <property type="match status" value="1"/>
</dbReference>
<dbReference type="OrthoDB" id="9799649at2"/>
<keyword evidence="3" id="KW-0864">Zinc transport</keyword>
<feature type="transmembrane region" description="Helical" evidence="6">
    <location>
        <begin position="151"/>
        <end position="168"/>
    </location>
</feature>
<protein>
    <submittedName>
        <fullName evidence="8">Cobalt transporter</fullName>
    </submittedName>
</protein>
<organism evidence="8 9">
    <name type="scientific">Acinetobacter qingfengensis</name>
    <dbReference type="NCBI Taxonomy" id="1262585"/>
    <lineage>
        <taxon>Bacteria</taxon>
        <taxon>Pseudomonadati</taxon>
        <taxon>Pseudomonadota</taxon>
        <taxon>Gammaproteobacteria</taxon>
        <taxon>Moraxellales</taxon>
        <taxon>Moraxellaceae</taxon>
        <taxon>Acinetobacter</taxon>
    </lineage>
</organism>
<evidence type="ECO:0000256" key="4">
    <source>
        <dbReference type="ARBA" id="ARBA00022989"/>
    </source>
</evidence>
<sequence length="210" mass="22516">MACCCTPPPAPKHDHKFKIVLWLALILNLTMFLVEILGGLYTHSSSLWADALDFFGDSANYAISLAVIGLSLYWRATAALIKGLTMLIFAGIVIGKTVFAYFQGIPPEPIAMGMIALLALVVNIVCALLLYKFRSGDANMQSVWLCSRNDAIANIAVIFAAIGVFGTGSILPDFIVAMIMAVLGISAGITIVRLAIKERKGQISTTDQCC</sequence>
<keyword evidence="3" id="KW-0813">Transport</keyword>
<dbReference type="Proteomes" id="UP000185895">
    <property type="component" value="Unassembled WGS sequence"/>
</dbReference>
<dbReference type="AlphaFoldDB" id="A0A1E7RCF7"/>
<evidence type="ECO:0000313" key="8">
    <source>
        <dbReference type="EMBL" id="OEY97054.1"/>
    </source>
</evidence>
<evidence type="ECO:0000256" key="1">
    <source>
        <dbReference type="ARBA" id="ARBA00004141"/>
    </source>
</evidence>
<dbReference type="STRING" id="1262585.BJI46_11010"/>
<evidence type="ECO:0000256" key="3">
    <source>
        <dbReference type="ARBA" id="ARBA00022906"/>
    </source>
</evidence>
<dbReference type="Gene3D" id="1.20.1510.10">
    <property type="entry name" value="Cation efflux protein transmembrane domain"/>
    <property type="match status" value="1"/>
</dbReference>
<keyword evidence="3" id="KW-0406">Ion transport</keyword>
<keyword evidence="2 6" id="KW-0812">Transmembrane</keyword>
<dbReference type="GO" id="GO:0005385">
    <property type="term" value="F:zinc ion transmembrane transporter activity"/>
    <property type="evidence" value="ECO:0007669"/>
    <property type="project" value="TreeGrafter"/>
</dbReference>
<evidence type="ECO:0000256" key="5">
    <source>
        <dbReference type="ARBA" id="ARBA00023136"/>
    </source>
</evidence>
<evidence type="ECO:0000256" key="6">
    <source>
        <dbReference type="SAM" id="Phobius"/>
    </source>
</evidence>
<dbReference type="InterPro" id="IPR050681">
    <property type="entry name" value="CDF/SLC30A"/>
</dbReference>
<evidence type="ECO:0000256" key="2">
    <source>
        <dbReference type="ARBA" id="ARBA00022692"/>
    </source>
</evidence>
<evidence type="ECO:0000259" key="7">
    <source>
        <dbReference type="Pfam" id="PF01545"/>
    </source>
</evidence>
<accession>A0A1E7RCF7</accession>
<name>A0A1E7RCF7_9GAMM</name>
<dbReference type="EMBL" id="MKKK01000014">
    <property type="protein sequence ID" value="OEY97054.1"/>
    <property type="molecule type" value="Genomic_DNA"/>
</dbReference>
<dbReference type="InterPro" id="IPR027469">
    <property type="entry name" value="Cation_efflux_TMD_sf"/>
</dbReference>
<feature type="transmembrane region" description="Helical" evidence="6">
    <location>
        <begin position="110"/>
        <end position="131"/>
    </location>
</feature>
<comment type="caution">
    <text evidence="8">The sequence shown here is derived from an EMBL/GenBank/DDBJ whole genome shotgun (WGS) entry which is preliminary data.</text>
</comment>
<reference evidence="8 9" key="1">
    <citation type="submission" date="2016-09" db="EMBL/GenBank/DDBJ databases">
        <authorList>
            <person name="Capua I."/>
            <person name="De Benedictis P."/>
            <person name="Joannis T."/>
            <person name="Lombin L.H."/>
            <person name="Cattoli G."/>
        </authorList>
    </citation>
    <scope>NUCLEOTIDE SEQUENCE [LARGE SCALE GENOMIC DNA]</scope>
    <source>
        <strain evidence="8 9">ANC 4671</strain>
    </source>
</reference>
<feature type="domain" description="Cation efflux protein transmembrane" evidence="7">
    <location>
        <begin position="21"/>
        <end position="196"/>
    </location>
</feature>